<comment type="caution">
    <text evidence="1">The sequence shown here is derived from an EMBL/GenBank/DDBJ whole genome shotgun (WGS) entry which is preliminary data.</text>
</comment>
<accession>A0AAV8WZC0</accession>
<organism evidence="1 2">
    <name type="scientific">Rhamnusium bicolor</name>
    <dbReference type="NCBI Taxonomy" id="1586634"/>
    <lineage>
        <taxon>Eukaryota</taxon>
        <taxon>Metazoa</taxon>
        <taxon>Ecdysozoa</taxon>
        <taxon>Arthropoda</taxon>
        <taxon>Hexapoda</taxon>
        <taxon>Insecta</taxon>
        <taxon>Pterygota</taxon>
        <taxon>Neoptera</taxon>
        <taxon>Endopterygota</taxon>
        <taxon>Coleoptera</taxon>
        <taxon>Polyphaga</taxon>
        <taxon>Cucujiformia</taxon>
        <taxon>Chrysomeloidea</taxon>
        <taxon>Cerambycidae</taxon>
        <taxon>Lepturinae</taxon>
        <taxon>Rhagiini</taxon>
        <taxon>Rhamnusium</taxon>
    </lineage>
</organism>
<protein>
    <submittedName>
        <fullName evidence="1">Uncharacterized protein</fullName>
    </submittedName>
</protein>
<proteinExistence type="predicted"/>
<dbReference type="Gene3D" id="1.10.150.900">
    <property type="match status" value="1"/>
</dbReference>
<name>A0AAV8WZC0_9CUCU</name>
<dbReference type="GO" id="GO:0004046">
    <property type="term" value="F:aminoacylase activity"/>
    <property type="evidence" value="ECO:0007669"/>
    <property type="project" value="TreeGrafter"/>
</dbReference>
<gene>
    <name evidence="1" type="ORF">NQ314_015255</name>
</gene>
<dbReference type="PANTHER" id="PTHR45892:SF1">
    <property type="entry name" value="AMINOACYLASE-1"/>
    <property type="match status" value="1"/>
</dbReference>
<dbReference type="EMBL" id="JANEYF010004227">
    <property type="protein sequence ID" value="KAJ8931799.1"/>
    <property type="molecule type" value="Genomic_DNA"/>
</dbReference>
<reference evidence="1" key="1">
    <citation type="journal article" date="2023" name="Insect Mol. Biol.">
        <title>Genome sequencing provides insights into the evolution of gene families encoding plant cell wall-degrading enzymes in longhorned beetles.</title>
        <authorList>
            <person name="Shin N.R."/>
            <person name="Okamura Y."/>
            <person name="Kirsch R."/>
            <person name="Pauchet Y."/>
        </authorList>
    </citation>
    <scope>NUCLEOTIDE SEQUENCE</scope>
    <source>
        <strain evidence="1">RBIC_L_NR</strain>
    </source>
</reference>
<dbReference type="InterPro" id="IPR052083">
    <property type="entry name" value="Aminoacylase-1_M20A"/>
</dbReference>
<dbReference type="SUPFAM" id="SSF53187">
    <property type="entry name" value="Zn-dependent exopeptidases"/>
    <property type="match status" value="1"/>
</dbReference>
<dbReference type="Proteomes" id="UP001162156">
    <property type="component" value="Unassembled WGS sequence"/>
</dbReference>
<dbReference type="Pfam" id="PF01546">
    <property type="entry name" value="Peptidase_M20"/>
    <property type="match status" value="1"/>
</dbReference>
<evidence type="ECO:0000313" key="1">
    <source>
        <dbReference type="EMBL" id="KAJ8931799.1"/>
    </source>
</evidence>
<sequence length="61" mass="7023">MLRATDVRYTRSVGIPAFGFSPMCNTHPLLHNHDEYLNKDVFLKGIEIYCRILKSVANLEN</sequence>
<dbReference type="InterPro" id="IPR002933">
    <property type="entry name" value="Peptidase_M20"/>
</dbReference>
<dbReference type="AlphaFoldDB" id="A0AAV8WZC0"/>
<keyword evidence="2" id="KW-1185">Reference proteome</keyword>
<evidence type="ECO:0000313" key="2">
    <source>
        <dbReference type="Proteomes" id="UP001162156"/>
    </source>
</evidence>
<dbReference type="PANTHER" id="PTHR45892">
    <property type="entry name" value="AMINOACYLASE-1"/>
    <property type="match status" value="1"/>
</dbReference>